<reference evidence="1" key="1">
    <citation type="submission" date="2019-05" db="EMBL/GenBank/DDBJ databases">
        <title>Annotation for the trematode Fasciolopsis buski.</title>
        <authorList>
            <person name="Choi Y.-J."/>
        </authorList>
    </citation>
    <scope>NUCLEOTIDE SEQUENCE</scope>
    <source>
        <strain evidence="1">HT</strain>
        <tissue evidence="1">Whole worm</tissue>
    </source>
</reference>
<feature type="non-terminal residue" evidence="1">
    <location>
        <position position="1"/>
    </location>
</feature>
<proteinExistence type="predicted"/>
<evidence type="ECO:0000313" key="2">
    <source>
        <dbReference type="Proteomes" id="UP000728185"/>
    </source>
</evidence>
<evidence type="ECO:0000313" key="1">
    <source>
        <dbReference type="EMBL" id="KAA0188821.1"/>
    </source>
</evidence>
<protein>
    <submittedName>
        <fullName evidence="1">Uncharacterized protein</fullName>
    </submittedName>
</protein>
<dbReference type="EMBL" id="LUCM01008177">
    <property type="protein sequence ID" value="KAA0188821.1"/>
    <property type="molecule type" value="Genomic_DNA"/>
</dbReference>
<dbReference type="OrthoDB" id="6314178at2759"/>
<name>A0A8E0RS23_9TREM</name>
<sequence length="243" mass="27431">KKFGRANAWSRTAENSGDAVLLRAENNTLECGLTKREILQQTGGYWKATVEGKLPHIVSVDLTNGRAIIKPPRNSTVYDQLGEVQIVCQYYSKDNKLLYQFVRRVTVLDHPEDYSVIFEPSNGDITVGGQTKFKCIRQTDLIGNPTVNYRLTDLNNRTDLIWVSDGKTYGSIWPPKGKKKYEKLGSTVVRCEYMRFGDVKATAELLVDILREFNRTNIYHIQISQNSSCFGSGASIQLTHSTN</sequence>
<dbReference type="Proteomes" id="UP000728185">
    <property type="component" value="Unassembled WGS sequence"/>
</dbReference>
<comment type="caution">
    <text evidence="1">The sequence shown here is derived from an EMBL/GenBank/DDBJ whole genome shotgun (WGS) entry which is preliminary data.</text>
</comment>
<gene>
    <name evidence="1" type="ORF">FBUS_10225</name>
</gene>
<organism evidence="1 2">
    <name type="scientific">Fasciolopsis buskii</name>
    <dbReference type="NCBI Taxonomy" id="27845"/>
    <lineage>
        <taxon>Eukaryota</taxon>
        <taxon>Metazoa</taxon>
        <taxon>Spiralia</taxon>
        <taxon>Lophotrochozoa</taxon>
        <taxon>Platyhelminthes</taxon>
        <taxon>Trematoda</taxon>
        <taxon>Digenea</taxon>
        <taxon>Plagiorchiida</taxon>
        <taxon>Echinostomata</taxon>
        <taxon>Echinostomatoidea</taxon>
        <taxon>Fasciolidae</taxon>
        <taxon>Fasciolopsis</taxon>
    </lineage>
</organism>
<dbReference type="AlphaFoldDB" id="A0A8E0RS23"/>
<keyword evidence="2" id="KW-1185">Reference proteome</keyword>
<accession>A0A8E0RS23</accession>